<evidence type="ECO:0000313" key="2">
    <source>
        <dbReference type="EMBL" id="GLW89569.1"/>
    </source>
</evidence>
<sequence length="59" mass="6011">MAAEAAGAATMVAAQVMATAIADRSLMWTFPGTANRSGREAPPPGPRTTTGWGIDARHG</sequence>
<name>A0A9W6V730_9PSEU</name>
<reference evidence="2" key="1">
    <citation type="submission" date="2023-02" db="EMBL/GenBank/DDBJ databases">
        <title>Actinokineospora globicatena NBRC 15670.</title>
        <authorList>
            <person name="Ichikawa N."/>
            <person name="Sato H."/>
            <person name="Tonouchi N."/>
        </authorList>
    </citation>
    <scope>NUCLEOTIDE SEQUENCE</scope>
    <source>
        <strain evidence="2">NBRC 15670</strain>
    </source>
</reference>
<proteinExistence type="predicted"/>
<evidence type="ECO:0000313" key="3">
    <source>
        <dbReference type="Proteomes" id="UP001165042"/>
    </source>
</evidence>
<feature type="region of interest" description="Disordered" evidence="1">
    <location>
        <begin position="32"/>
        <end position="59"/>
    </location>
</feature>
<comment type="caution">
    <text evidence="2">The sequence shown here is derived from an EMBL/GenBank/DDBJ whole genome shotgun (WGS) entry which is preliminary data.</text>
</comment>
<dbReference type="EMBL" id="BSSD01000001">
    <property type="protein sequence ID" value="GLW89569.1"/>
    <property type="molecule type" value="Genomic_DNA"/>
</dbReference>
<dbReference type="Proteomes" id="UP001165042">
    <property type="component" value="Unassembled WGS sequence"/>
</dbReference>
<protein>
    <submittedName>
        <fullName evidence="2">Uncharacterized protein</fullName>
    </submittedName>
</protein>
<gene>
    <name evidence="2" type="ORF">Aglo03_03850</name>
</gene>
<organism evidence="2 3">
    <name type="scientific">Actinokineospora globicatena</name>
    <dbReference type="NCBI Taxonomy" id="103729"/>
    <lineage>
        <taxon>Bacteria</taxon>
        <taxon>Bacillati</taxon>
        <taxon>Actinomycetota</taxon>
        <taxon>Actinomycetes</taxon>
        <taxon>Pseudonocardiales</taxon>
        <taxon>Pseudonocardiaceae</taxon>
        <taxon>Actinokineospora</taxon>
    </lineage>
</organism>
<keyword evidence="3" id="KW-1185">Reference proteome</keyword>
<dbReference type="AlphaFoldDB" id="A0A9W6V730"/>
<accession>A0A9W6V730</accession>
<evidence type="ECO:0000256" key="1">
    <source>
        <dbReference type="SAM" id="MobiDB-lite"/>
    </source>
</evidence>